<organism evidence="6 7">
    <name type="scientific">Ancylobacter aquaticus</name>
    <dbReference type="NCBI Taxonomy" id="100"/>
    <lineage>
        <taxon>Bacteria</taxon>
        <taxon>Pseudomonadati</taxon>
        <taxon>Pseudomonadota</taxon>
        <taxon>Alphaproteobacteria</taxon>
        <taxon>Hyphomicrobiales</taxon>
        <taxon>Xanthobacteraceae</taxon>
        <taxon>Ancylobacter</taxon>
    </lineage>
</organism>
<dbReference type="SUPFAM" id="SSF46785">
    <property type="entry name" value="Winged helix' DNA-binding domain"/>
    <property type="match status" value="1"/>
</dbReference>
<keyword evidence="3 6" id="KW-0238">DNA-binding</keyword>
<evidence type="ECO:0000256" key="1">
    <source>
        <dbReference type="ARBA" id="ARBA00009437"/>
    </source>
</evidence>
<dbReference type="PROSITE" id="PS50931">
    <property type="entry name" value="HTH_LYSR"/>
    <property type="match status" value="1"/>
</dbReference>
<feature type="domain" description="HTH lysR-type" evidence="5">
    <location>
        <begin position="1"/>
        <end position="58"/>
    </location>
</feature>
<dbReference type="InterPro" id="IPR036388">
    <property type="entry name" value="WH-like_DNA-bd_sf"/>
</dbReference>
<dbReference type="PANTHER" id="PTHR30346:SF28">
    <property type="entry name" value="HTH-TYPE TRANSCRIPTIONAL REGULATOR CYNR"/>
    <property type="match status" value="1"/>
</dbReference>
<keyword evidence="2" id="KW-0805">Transcription regulation</keyword>
<dbReference type="SUPFAM" id="SSF53850">
    <property type="entry name" value="Periplasmic binding protein-like II"/>
    <property type="match status" value="1"/>
</dbReference>
<evidence type="ECO:0000256" key="2">
    <source>
        <dbReference type="ARBA" id="ARBA00023015"/>
    </source>
</evidence>
<gene>
    <name evidence="6" type="ORF">EV667_4477</name>
</gene>
<dbReference type="RefSeq" id="WP_131837492.1">
    <property type="nucleotide sequence ID" value="NZ_SMFY01000008.1"/>
</dbReference>
<dbReference type="Proteomes" id="UP000295030">
    <property type="component" value="Unassembled WGS sequence"/>
</dbReference>
<evidence type="ECO:0000259" key="5">
    <source>
        <dbReference type="PROSITE" id="PS50931"/>
    </source>
</evidence>
<evidence type="ECO:0000313" key="7">
    <source>
        <dbReference type="Proteomes" id="UP000295030"/>
    </source>
</evidence>
<dbReference type="GO" id="GO:0003677">
    <property type="term" value="F:DNA binding"/>
    <property type="evidence" value="ECO:0007669"/>
    <property type="project" value="UniProtKB-KW"/>
</dbReference>
<keyword evidence="4" id="KW-0804">Transcription</keyword>
<comment type="similarity">
    <text evidence="1">Belongs to the LysR transcriptional regulatory family.</text>
</comment>
<dbReference type="PANTHER" id="PTHR30346">
    <property type="entry name" value="TRANSCRIPTIONAL DUAL REGULATOR HCAR-RELATED"/>
    <property type="match status" value="1"/>
</dbReference>
<evidence type="ECO:0000313" key="6">
    <source>
        <dbReference type="EMBL" id="TCK16579.1"/>
    </source>
</evidence>
<dbReference type="Gene3D" id="3.40.190.290">
    <property type="match status" value="1"/>
</dbReference>
<dbReference type="EMBL" id="SMFY01000008">
    <property type="protein sequence ID" value="TCK16579.1"/>
    <property type="molecule type" value="Genomic_DNA"/>
</dbReference>
<dbReference type="InterPro" id="IPR000847">
    <property type="entry name" value="LysR_HTH_N"/>
</dbReference>
<dbReference type="FunFam" id="1.10.10.10:FF:000001">
    <property type="entry name" value="LysR family transcriptional regulator"/>
    <property type="match status" value="1"/>
</dbReference>
<dbReference type="Pfam" id="PF03466">
    <property type="entry name" value="LysR_substrate"/>
    <property type="match status" value="1"/>
</dbReference>
<dbReference type="GO" id="GO:0032993">
    <property type="term" value="C:protein-DNA complex"/>
    <property type="evidence" value="ECO:0007669"/>
    <property type="project" value="TreeGrafter"/>
</dbReference>
<dbReference type="InterPro" id="IPR005119">
    <property type="entry name" value="LysR_subst-bd"/>
</dbReference>
<keyword evidence="7" id="KW-1185">Reference proteome</keyword>
<dbReference type="GO" id="GO:0003700">
    <property type="term" value="F:DNA-binding transcription factor activity"/>
    <property type="evidence" value="ECO:0007669"/>
    <property type="project" value="InterPro"/>
</dbReference>
<sequence>MDTHFLESFVTVAELGSIAEAARKLGLTASAVSQRIRALEQEMNIALVVRSGRTVVPTPPGAALLPEAKKALLAINNLRLLAADGAAWGEFKIGVFTSALTGLLPQILEKLVPELPTVDFRILRAASVELYAQVLEGRVDAAIVLNPSFVLPKSLEWCQLRKEPLIAITPADVTETDIGQLLADHKFIRYDRNNWGGRLASRYLDDRGLKPRERLELDSLEAITIMVSRGLGVSIIPDWPPPWPEGVRLNKIVLDDRDYARDLGLLWPRASPKIVIIDAFLKHARAACAALQGGEPLPGHLRDAVRGRRARSCVEVP</sequence>
<dbReference type="OrthoDB" id="9811588at2"/>
<dbReference type="AlphaFoldDB" id="A0A4R1HBM5"/>
<evidence type="ECO:0000256" key="4">
    <source>
        <dbReference type="ARBA" id="ARBA00023163"/>
    </source>
</evidence>
<comment type="caution">
    <text evidence="6">The sequence shown here is derived from an EMBL/GenBank/DDBJ whole genome shotgun (WGS) entry which is preliminary data.</text>
</comment>
<evidence type="ECO:0000256" key="3">
    <source>
        <dbReference type="ARBA" id="ARBA00023125"/>
    </source>
</evidence>
<accession>A0A4R1HBM5</accession>
<dbReference type="Gene3D" id="1.10.10.10">
    <property type="entry name" value="Winged helix-like DNA-binding domain superfamily/Winged helix DNA-binding domain"/>
    <property type="match status" value="1"/>
</dbReference>
<name>A0A4R1HBM5_ANCAQ</name>
<proteinExistence type="inferred from homology"/>
<protein>
    <submittedName>
        <fullName evidence="6">DNA-binding transcriptional LysR family regulator</fullName>
    </submittedName>
</protein>
<dbReference type="Pfam" id="PF00126">
    <property type="entry name" value="HTH_1"/>
    <property type="match status" value="1"/>
</dbReference>
<dbReference type="InterPro" id="IPR036390">
    <property type="entry name" value="WH_DNA-bd_sf"/>
</dbReference>
<reference evidence="6 7" key="1">
    <citation type="submission" date="2019-03" db="EMBL/GenBank/DDBJ databases">
        <title>Genomic Encyclopedia of Type Strains, Phase IV (KMG-IV): sequencing the most valuable type-strain genomes for metagenomic binning, comparative biology and taxonomic classification.</title>
        <authorList>
            <person name="Goeker M."/>
        </authorList>
    </citation>
    <scope>NUCLEOTIDE SEQUENCE [LARGE SCALE GENOMIC DNA]</scope>
    <source>
        <strain evidence="6 7">DSM 101</strain>
    </source>
</reference>